<proteinExistence type="predicted"/>
<sequence>MDATHWLNALRVIHSMGFFLAYSSAAPQSHVYIFLSLDLGRHSLFALTCQFMTKRTDLFNCIEQRGRGFIRTI</sequence>
<dbReference type="EMBL" id="UAWQ01000005">
    <property type="protein sequence ID" value="SQC41390.1"/>
    <property type="molecule type" value="Genomic_DNA"/>
</dbReference>
<reference evidence="1 2" key="1">
    <citation type="submission" date="2018-06" db="EMBL/GenBank/DDBJ databases">
        <authorList>
            <consortium name="Pathogen Informatics"/>
            <person name="Doyle S."/>
        </authorList>
    </citation>
    <scope>NUCLEOTIDE SEQUENCE [LARGE SCALE GENOMIC DNA]</scope>
    <source>
        <strain evidence="1 2">NCTC13465</strain>
    </source>
</reference>
<dbReference type="AlphaFoldDB" id="A0A2X3H0R9"/>
<gene>
    <name evidence="1" type="ORF">NCTC13465_00630</name>
</gene>
<accession>A0A2X3H0R9</accession>
<protein>
    <submittedName>
        <fullName evidence="1">Uncharacterized protein</fullName>
    </submittedName>
</protein>
<evidence type="ECO:0000313" key="1">
    <source>
        <dbReference type="EMBL" id="SQC41390.1"/>
    </source>
</evidence>
<evidence type="ECO:0000313" key="2">
    <source>
        <dbReference type="Proteomes" id="UP000251721"/>
    </source>
</evidence>
<organism evidence="1 2">
    <name type="scientific">Klebsiella pneumoniae</name>
    <dbReference type="NCBI Taxonomy" id="573"/>
    <lineage>
        <taxon>Bacteria</taxon>
        <taxon>Pseudomonadati</taxon>
        <taxon>Pseudomonadota</taxon>
        <taxon>Gammaproteobacteria</taxon>
        <taxon>Enterobacterales</taxon>
        <taxon>Enterobacteriaceae</taxon>
        <taxon>Klebsiella/Raoultella group</taxon>
        <taxon>Klebsiella</taxon>
        <taxon>Klebsiella pneumoniae complex</taxon>
    </lineage>
</organism>
<dbReference type="Proteomes" id="UP000251721">
    <property type="component" value="Unassembled WGS sequence"/>
</dbReference>
<name>A0A2X3H0R9_KLEPN</name>